<gene>
    <name evidence="3" type="ORF">DKM44_06130</name>
</gene>
<proteinExistence type="predicted"/>
<dbReference type="KEGG" id="dez:DKM44_06130"/>
<dbReference type="Pfam" id="PF06445">
    <property type="entry name" value="GyrI-like"/>
    <property type="match status" value="1"/>
</dbReference>
<dbReference type="CDD" id="cd01107">
    <property type="entry name" value="HTH_BmrR"/>
    <property type="match status" value="1"/>
</dbReference>
<protein>
    <submittedName>
        <fullName evidence="3">MerR family transcriptional regulator</fullName>
    </submittedName>
</protein>
<dbReference type="SMART" id="SM00422">
    <property type="entry name" value="HTH_MERR"/>
    <property type="match status" value="1"/>
</dbReference>
<evidence type="ECO:0000313" key="3">
    <source>
        <dbReference type="EMBL" id="AWN22856.1"/>
    </source>
</evidence>
<dbReference type="PROSITE" id="PS00552">
    <property type="entry name" value="HTH_MERR_1"/>
    <property type="match status" value="1"/>
</dbReference>
<dbReference type="InterPro" id="IPR029442">
    <property type="entry name" value="GyrI-like"/>
</dbReference>
<dbReference type="GO" id="GO:0003677">
    <property type="term" value="F:DNA binding"/>
    <property type="evidence" value="ECO:0007669"/>
    <property type="project" value="UniProtKB-KW"/>
</dbReference>
<reference evidence="3 4" key="1">
    <citation type="submission" date="2018-05" db="EMBL/GenBank/DDBJ databases">
        <title>Complete Genome Sequence of Deinococcus sp. strain 17bor-2.</title>
        <authorList>
            <person name="Srinivasan S."/>
        </authorList>
    </citation>
    <scope>NUCLEOTIDE SEQUENCE [LARGE SCALE GENOMIC DNA]</scope>
    <source>
        <strain evidence="3 4">17bor-2</strain>
    </source>
</reference>
<dbReference type="InterPro" id="IPR010499">
    <property type="entry name" value="AraC_E-bd"/>
</dbReference>
<feature type="domain" description="HTH merR-type" evidence="2">
    <location>
        <begin position="37"/>
        <end position="107"/>
    </location>
</feature>
<name>A0A2Z3JFU3_9DEIO</name>
<dbReference type="OrthoDB" id="9773308at2"/>
<sequence>MLFGIVAGPAARARHRPPGLTLPPRQPLHFGHQEARVYKIGEFSVIAQVSARLLRYYEEIGLFSPQVTDEVSGYRYYSAAQLPHLNRILAARELGFTLEQIARLVDQDLSTDELRGMLTLRKAQIEQAVQSEAERLRVVESRLRQLDDAAQGVAPDVVLKAVPAQGFFSVREVLPDLTAVRRLVQTLRRAVPAAAHGLKLGPLTLVIHAPAFEPGGLDFEVGYPVSGPVPGSVKLSGERTLEYARLPDIPLAATLVHVGPTSDTHRAYGALAGWLETHGWQVLGPGRQVMMRLPTDGPDSEAVVEVQLPVRRAAPA</sequence>
<dbReference type="Pfam" id="PF13411">
    <property type="entry name" value="MerR_1"/>
    <property type="match status" value="1"/>
</dbReference>
<dbReference type="InterPro" id="IPR047057">
    <property type="entry name" value="MerR_fam"/>
</dbReference>
<dbReference type="Gene3D" id="1.10.1660.10">
    <property type="match status" value="1"/>
</dbReference>
<dbReference type="InterPro" id="IPR011256">
    <property type="entry name" value="Reg_factor_effector_dom_sf"/>
</dbReference>
<dbReference type="SUPFAM" id="SSF55136">
    <property type="entry name" value="Probable bacterial effector-binding domain"/>
    <property type="match status" value="1"/>
</dbReference>
<evidence type="ECO:0000313" key="4">
    <source>
        <dbReference type="Proteomes" id="UP000245368"/>
    </source>
</evidence>
<dbReference type="AlphaFoldDB" id="A0A2Z3JFU3"/>
<dbReference type="GO" id="GO:0003700">
    <property type="term" value="F:DNA-binding transcription factor activity"/>
    <property type="evidence" value="ECO:0007669"/>
    <property type="project" value="InterPro"/>
</dbReference>
<dbReference type="Gene3D" id="3.20.80.10">
    <property type="entry name" value="Regulatory factor, effector binding domain"/>
    <property type="match status" value="1"/>
</dbReference>
<dbReference type="SMART" id="SM00871">
    <property type="entry name" value="AraC_E_bind"/>
    <property type="match status" value="1"/>
</dbReference>
<dbReference type="PANTHER" id="PTHR30204:SF97">
    <property type="entry name" value="MERR FAMILY REGULATORY PROTEIN"/>
    <property type="match status" value="1"/>
</dbReference>
<dbReference type="SUPFAM" id="SSF46955">
    <property type="entry name" value="Putative DNA-binding domain"/>
    <property type="match status" value="1"/>
</dbReference>
<keyword evidence="4" id="KW-1185">Reference proteome</keyword>
<dbReference type="InterPro" id="IPR009061">
    <property type="entry name" value="DNA-bd_dom_put_sf"/>
</dbReference>
<dbReference type="Proteomes" id="UP000245368">
    <property type="component" value="Chromosome"/>
</dbReference>
<dbReference type="EMBL" id="CP029494">
    <property type="protein sequence ID" value="AWN22856.1"/>
    <property type="molecule type" value="Genomic_DNA"/>
</dbReference>
<keyword evidence="1" id="KW-0238">DNA-binding</keyword>
<dbReference type="PROSITE" id="PS50937">
    <property type="entry name" value="HTH_MERR_2"/>
    <property type="match status" value="1"/>
</dbReference>
<evidence type="ECO:0000256" key="1">
    <source>
        <dbReference type="ARBA" id="ARBA00023125"/>
    </source>
</evidence>
<dbReference type="PANTHER" id="PTHR30204">
    <property type="entry name" value="REDOX-CYCLING DRUG-SENSING TRANSCRIPTIONAL ACTIVATOR SOXR"/>
    <property type="match status" value="1"/>
</dbReference>
<evidence type="ECO:0000259" key="2">
    <source>
        <dbReference type="PROSITE" id="PS50937"/>
    </source>
</evidence>
<accession>A0A2Z3JFU3</accession>
<organism evidence="3 4">
    <name type="scientific">Deinococcus irradiatisoli</name>
    <dbReference type="NCBI Taxonomy" id="2202254"/>
    <lineage>
        <taxon>Bacteria</taxon>
        <taxon>Thermotogati</taxon>
        <taxon>Deinococcota</taxon>
        <taxon>Deinococci</taxon>
        <taxon>Deinococcales</taxon>
        <taxon>Deinococcaceae</taxon>
        <taxon>Deinococcus</taxon>
    </lineage>
</organism>
<dbReference type="InterPro" id="IPR000551">
    <property type="entry name" value="MerR-type_HTH_dom"/>
</dbReference>